<proteinExistence type="predicted"/>
<name>A0A653CR34_CALMS</name>
<gene>
    <name evidence="1" type="ORF">CALMAC_LOCUS11180</name>
</gene>
<organism evidence="1 2">
    <name type="scientific">Callosobruchus maculatus</name>
    <name type="common">Southern cowpea weevil</name>
    <name type="synonym">Pulse bruchid</name>
    <dbReference type="NCBI Taxonomy" id="64391"/>
    <lineage>
        <taxon>Eukaryota</taxon>
        <taxon>Metazoa</taxon>
        <taxon>Ecdysozoa</taxon>
        <taxon>Arthropoda</taxon>
        <taxon>Hexapoda</taxon>
        <taxon>Insecta</taxon>
        <taxon>Pterygota</taxon>
        <taxon>Neoptera</taxon>
        <taxon>Endopterygota</taxon>
        <taxon>Coleoptera</taxon>
        <taxon>Polyphaga</taxon>
        <taxon>Cucujiformia</taxon>
        <taxon>Chrysomeloidea</taxon>
        <taxon>Chrysomelidae</taxon>
        <taxon>Bruchinae</taxon>
        <taxon>Bruchini</taxon>
        <taxon>Callosobruchus</taxon>
    </lineage>
</organism>
<accession>A0A653CR34</accession>
<evidence type="ECO:0000313" key="2">
    <source>
        <dbReference type="Proteomes" id="UP000410492"/>
    </source>
</evidence>
<evidence type="ECO:0000313" key="1">
    <source>
        <dbReference type="EMBL" id="VEN50401.1"/>
    </source>
</evidence>
<dbReference type="EMBL" id="CAACVG010008587">
    <property type="protein sequence ID" value="VEN50401.1"/>
    <property type="molecule type" value="Genomic_DNA"/>
</dbReference>
<sequence>MGLSAGAY</sequence>
<dbReference type="Proteomes" id="UP000410492">
    <property type="component" value="Unassembled WGS sequence"/>
</dbReference>
<keyword evidence="2" id="KW-1185">Reference proteome</keyword>
<protein>
    <submittedName>
        <fullName evidence="1">Uncharacterized protein</fullName>
    </submittedName>
</protein>
<reference evidence="1 2" key="1">
    <citation type="submission" date="2019-01" db="EMBL/GenBank/DDBJ databases">
        <authorList>
            <person name="Sayadi A."/>
        </authorList>
    </citation>
    <scope>NUCLEOTIDE SEQUENCE [LARGE SCALE GENOMIC DNA]</scope>
</reference>